<organism evidence="2 3">
    <name type="scientific">Ancylostoma ceylanicum</name>
    <dbReference type="NCBI Taxonomy" id="53326"/>
    <lineage>
        <taxon>Eukaryota</taxon>
        <taxon>Metazoa</taxon>
        <taxon>Ecdysozoa</taxon>
        <taxon>Nematoda</taxon>
        <taxon>Chromadorea</taxon>
        <taxon>Rhabditida</taxon>
        <taxon>Rhabditina</taxon>
        <taxon>Rhabditomorpha</taxon>
        <taxon>Strongyloidea</taxon>
        <taxon>Ancylostomatidae</taxon>
        <taxon>Ancylostomatinae</taxon>
        <taxon>Ancylostoma</taxon>
    </lineage>
</organism>
<feature type="region of interest" description="Disordered" evidence="1">
    <location>
        <begin position="1"/>
        <end position="34"/>
    </location>
</feature>
<evidence type="ECO:0000313" key="2">
    <source>
        <dbReference type="EMBL" id="EYB92637.1"/>
    </source>
</evidence>
<comment type="caution">
    <text evidence="2">The sequence shown here is derived from an EMBL/GenBank/DDBJ whole genome shotgun (WGS) entry which is preliminary data.</text>
</comment>
<proteinExistence type="predicted"/>
<feature type="compositionally biased region" description="Polar residues" evidence="1">
    <location>
        <begin position="15"/>
        <end position="34"/>
    </location>
</feature>
<sequence length="122" mass="13329">MVGVDQSRHVGCARRSTSSEHLTGDRQSSATGDRQSLATAIIGVVNVATTYLRSPISRHWRECPREHVDVPAIAWSLLSLCLPSSPAGLLQSRRVAVVSNVNPLSLLRLIHPPTRFSVLRAR</sequence>
<evidence type="ECO:0000256" key="1">
    <source>
        <dbReference type="SAM" id="MobiDB-lite"/>
    </source>
</evidence>
<gene>
    <name evidence="2" type="primary">Acey_s0191.g1290</name>
    <name evidence="2" type="ORF">Y032_0191g1290</name>
</gene>
<protein>
    <submittedName>
        <fullName evidence="2">Uncharacterized protein</fullName>
    </submittedName>
</protein>
<accession>A0A016SQK2</accession>
<keyword evidence="3" id="KW-1185">Reference proteome</keyword>
<evidence type="ECO:0000313" key="3">
    <source>
        <dbReference type="Proteomes" id="UP000024635"/>
    </source>
</evidence>
<reference evidence="3" key="1">
    <citation type="journal article" date="2015" name="Nat. Genet.">
        <title>The genome and transcriptome of the zoonotic hookworm Ancylostoma ceylanicum identify infection-specific gene families.</title>
        <authorList>
            <person name="Schwarz E.M."/>
            <person name="Hu Y."/>
            <person name="Antoshechkin I."/>
            <person name="Miller M.M."/>
            <person name="Sternberg P.W."/>
            <person name="Aroian R.V."/>
        </authorList>
    </citation>
    <scope>NUCLEOTIDE SEQUENCE</scope>
    <source>
        <strain evidence="3">HY135</strain>
    </source>
</reference>
<dbReference type="AlphaFoldDB" id="A0A016SQK2"/>
<name>A0A016SQK2_9BILA</name>
<dbReference type="Proteomes" id="UP000024635">
    <property type="component" value="Unassembled WGS sequence"/>
</dbReference>
<dbReference type="EMBL" id="JARK01001527">
    <property type="protein sequence ID" value="EYB92637.1"/>
    <property type="molecule type" value="Genomic_DNA"/>
</dbReference>